<evidence type="ECO:0000313" key="2">
    <source>
        <dbReference type="RefSeq" id="XP_065662567.1"/>
    </source>
</evidence>
<protein>
    <submittedName>
        <fullName evidence="2">General transcription factor II-I repeat domain-containing protein 2A-like</fullName>
    </submittedName>
</protein>
<dbReference type="PANTHER" id="PTHR45913:SF21">
    <property type="entry name" value="DUF4371 DOMAIN-CONTAINING PROTEIN"/>
    <property type="match status" value="1"/>
</dbReference>
<dbReference type="InterPro" id="IPR012337">
    <property type="entry name" value="RNaseH-like_sf"/>
</dbReference>
<dbReference type="SUPFAM" id="SSF53098">
    <property type="entry name" value="Ribonuclease H-like"/>
    <property type="match status" value="1"/>
</dbReference>
<dbReference type="RefSeq" id="XP_065662567.1">
    <property type="nucleotide sequence ID" value="XM_065806495.1"/>
</dbReference>
<evidence type="ECO:0000313" key="1">
    <source>
        <dbReference type="Proteomes" id="UP001652625"/>
    </source>
</evidence>
<sequence length="234" mass="26870">MAVFVGYVTSDVIVKEELLDLVELKDTFCGVDIKEALETVLVKANEPINKLVSVATDGAPAMVGKHVGLIGLLKSDPKYPEFIPVHCSIHREHLVAKHFNFSIVLKSVSEILDLADKPNDLSFYCAVRWLSSSDALYKFVELLETIKHFLIEKKKTFKILDDMNFLQDLLFLTDIMQHLQRLNLSLQGKEKIISDLAQTIFSFQKKLFFFRKIFKDLTLDLTLKTFNQFPQMKR</sequence>
<dbReference type="Proteomes" id="UP001652625">
    <property type="component" value="Chromosome 09"/>
</dbReference>
<keyword evidence="1" id="KW-1185">Reference proteome</keyword>
<organism evidence="1 2">
    <name type="scientific">Hydra vulgaris</name>
    <name type="common">Hydra</name>
    <name type="synonym">Hydra attenuata</name>
    <dbReference type="NCBI Taxonomy" id="6087"/>
    <lineage>
        <taxon>Eukaryota</taxon>
        <taxon>Metazoa</taxon>
        <taxon>Cnidaria</taxon>
        <taxon>Hydrozoa</taxon>
        <taxon>Hydroidolina</taxon>
        <taxon>Anthoathecata</taxon>
        <taxon>Aplanulata</taxon>
        <taxon>Hydridae</taxon>
        <taxon>Hydra</taxon>
    </lineage>
</organism>
<name>A0ABM4CLB3_HYDVU</name>
<proteinExistence type="predicted"/>
<dbReference type="GeneID" id="136085208"/>
<accession>A0ABM4CLB3</accession>
<reference evidence="2" key="1">
    <citation type="submission" date="2025-08" db="UniProtKB">
        <authorList>
            <consortium name="RefSeq"/>
        </authorList>
    </citation>
    <scope>IDENTIFICATION</scope>
</reference>
<gene>
    <name evidence="2" type="primary">LOC136085208</name>
</gene>
<dbReference type="PANTHER" id="PTHR45913">
    <property type="entry name" value="EPM2A-INTERACTING PROTEIN 1"/>
    <property type="match status" value="1"/>
</dbReference>